<comment type="caution">
    <text evidence="2">The sequence shown here is derived from an EMBL/GenBank/DDBJ whole genome shotgun (WGS) entry which is preliminary data.</text>
</comment>
<dbReference type="PANTHER" id="PTHR12526:SF637">
    <property type="entry name" value="GLYCOSYLTRANSFERASE EPSF-RELATED"/>
    <property type="match status" value="1"/>
</dbReference>
<dbReference type="PANTHER" id="PTHR12526">
    <property type="entry name" value="GLYCOSYLTRANSFERASE"/>
    <property type="match status" value="1"/>
</dbReference>
<dbReference type="EMBL" id="SJSL01000001">
    <property type="protein sequence ID" value="TCD02676.1"/>
    <property type="molecule type" value="Genomic_DNA"/>
</dbReference>
<organism evidence="2 3">
    <name type="scientific">Pedobacter psychroterrae</name>
    <dbReference type="NCBI Taxonomy" id="2530453"/>
    <lineage>
        <taxon>Bacteria</taxon>
        <taxon>Pseudomonadati</taxon>
        <taxon>Bacteroidota</taxon>
        <taxon>Sphingobacteriia</taxon>
        <taxon>Sphingobacteriales</taxon>
        <taxon>Sphingobacteriaceae</taxon>
        <taxon>Pedobacter</taxon>
    </lineage>
</organism>
<keyword evidence="2" id="KW-0808">Transferase</keyword>
<sequence>MKVIVSHPQGNRNVRAIISAFDKRQQLAEFDTTIAVDEQSVWLQLLPATLRTELLRRTFPLNPGMITSHPLREIGRMVFPRIGLKSITRHEEGWACVDQVYRDLDRRVAGRLADLVKKQNINAVYAYEDGAMKTFSAAKKLGLACIYDLPIAYWETGRKLMMEEAERLPKWAVTLGGGVKDSAEKLDRKVKEMELADIIIAPGSFVSDSIPAWAKDKEVVISPFGSPLLQGENKNQTSSPQGKLRVLFVGSMGQRKGLGDLIEAIRLLDTNMVELVVMGSLLAPLEFYKEELPGLIYEPGRSHDGVLELMRSCDVFCLPSIVEGRALVMQEAMSQQVPLIITKNTGGSDLIIEGKTGFLVPIQSPESIADKIQWFVDNREAIPEMGRKAQKHAATYTWENYSTRVVESINNYLEKI</sequence>
<evidence type="ECO:0000259" key="1">
    <source>
        <dbReference type="Pfam" id="PF00534"/>
    </source>
</evidence>
<accession>A0A4R0NPG4</accession>
<evidence type="ECO:0000313" key="3">
    <source>
        <dbReference type="Proteomes" id="UP000293347"/>
    </source>
</evidence>
<gene>
    <name evidence="2" type="ORF">EZ437_01430</name>
</gene>
<keyword evidence="3" id="KW-1185">Reference proteome</keyword>
<dbReference type="Pfam" id="PF00534">
    <property type="entry name" value="Glycos_transf_1"/>
    <property type="match status" value="1"/>
</dbReference>
<dbReference type="SUPFAM" id="SSF53756">
    <property type="entry name" value="UDP-Glycosyltransferase/glycogen phosphorylase"/>
    <property type="match status" value="1"/>
</dbReference>
<dbReference type="CDD" id="cd03801">
    <property type="entry name" value="GT4_PimA-like"/>
    <property type="match status" value="1"/>
</dbReference>
<dbReference type="Proteomes" id="UP000293347">
    <property type="component" value="Unassembled WGS sequence"/>
</dbReference>
<dbReference type="RefSeq" id="WP_131592512.1">
    <property type="nucleotide sequence ID" value="NZ_SJSL01000001.1"/>
</dbReference>
<dbReference type="OrthoDB" id="596635at2"/>
<name>A0A4R0NPG4_9SPHI</name>
<proteinExistence type="predicted"/>
<protein>
    <submittedName>
        <fullName evidence="2">Glycosyltransferase</fullName>
    </submittedName>
</protein>
<dbReference type="GO" id="GO:0016757">
    <property type="term" value="F:glycosyltransferase activity"/>
    <property type="evidence" value="ECO:0007669"/>
    <property type="project" value="InterPro"/>
</dbReference>
<reference evidence="2 3" key="1">
    <citation type="submission" date="2019-02" db="EMBL/GenBank/DDBJ databases">
        <title>Pedobacter sp. RP-1-14 sp. nov., isolated from Arctic soil.</title>
        <authorList>
            <person name="Dahal R.H."/>
        </authorList>
    </citation>
    <scope>NUCLEOTIDE SEQUENCE [LARGE SCALE GENOMIC DNA]</scope>
    <source>
        <strain evidence="2 3">RP-1-14</strain>
    </source>
</reference>
<evidence type="ECO:0000313" key="2">
    <source>
        <dbReference type="EMBL" id="TCD02676.1"/>
    </source>
</evidence>
<dbReference type="Gene3D" id="3.40.50.2000">
    <property type="entry name" value="Glycogen Phosphorylase B"/>
    <property type="match status" value="2"/>
</dbReference>
<dbReference type="AlphaFoldDB" id="A0A4R0NPG4"/>
<dbReference type="InterPro" id="IPR001296">
    <property type="entry name" value="Glyco_trans_1"/>
</dbReference>
<feature type="domain" description="Glycosyl transferase family 1" evidence="1">
    <location>
        <begin position="232"/>
        <end position="391"/>
    </location>
</feature>